<name>A0A0D2CHR4_9EURO</name>
<dbReference type="InterPro" id="IPR025676">
    <property type="entry name" value="Clr5_dom"/>
</dbReference>
<dbReference type="OrthoDB" id="194358at2759"/>
<dbReference type="GeneID" id="25332961"/>
<feature type="domain" description="Clr5" evidence="2">
    <location>
        <begin position="14"/>
        <end position="66"/>
    </location>
</feature>
<reference evidence="3 4" key="1">
    <citation type="submission" date="2015-01" db="EMBL/GenBank/DDBJ databases">
        <title>The Genome Sequence of Exophiala xenobiotica CBS118157.</title>
        <authorList>
            <consortium name="The Broad Institute Genomics Platform"/>
            <person name="Cuomo C."/>
            <person name="de Hoog S."/>
            <person name="Gorbushina A."/>
            <person name="Stielow B."/>
            <person name="Teixiera M."/>
            <person name="Abouelleil A."/>
            <person name="Chapman S.B."/>
            <person name="Priest M."/>
            <person name="Young S.K."/>
            <person name="Wortman J."/>
            <person name="Nusbaum C."/>
            <person name="Birren B."/>
        </authorList>
    </citation>
    <scope>NUCLEOTIDE SEQUENCE [LARGE SCALE GENOMIC DNA]</scope>
    <source>
        <strain evidence="3 4">CBS 118157</strain>
    </source>
</reference>
<dbReference type="EMBL" id="KN847323">
    <property type="protein sequence ID" value="KIW49372.1"/>
    <property type="molecule type" value="Genomic_DNA"/>
</dbReference>
<proteinExistence type="predicted"/>
<gene>
    <name evidence="3" type="ORF">PV05_11053</name>
</gene>
<dbReference type="AlphaFoldDB" id="A0A0D2CHR4"/>
<dbReference type="PANTHER" id="PTHR38788">
    <property type="entry name" value="CLR5 DOMAIN-CONTAINING PROTEIN"/>
    <property type="match status" value="1"/>
</dbReference>
<accession>A0A0D2CHR4</accession>
<dbReference type="Gene3D" id="1.25.40.10">
    <property type="entry name" value="Tetratricopeptide repeat domain"/>
    <property type="match status" value="1"/>
</dbReference>
<sequence length="726" mass="82937">MEKMKRTRKRAPCKEEWGRIRPFLERHYIEERLPLEKVATIMERQHNFYATIPMYKLRLNKWGFKKNFKLPELAAAADAIRPFYRAGLNPPKMRVDNRELPAKRVRRHLAEVIQRSGPLLESSRKHRHIQKGHNLRTGPSKMHVQKIVPEVPKVTLKLSLGMGLFEKTLIQVNHYFTWRSSKEDNYFLMRNQQTTRSFAITDPCELRFLIGELTDAMTSRAYHLITDLLRAALNLAPKVISEQHPDLLSKLITICSRRSSDPIVERMMSAILSYLTSMARKLLSESHPVSMLLQLRLQRFKMEISFQPIMRLIYDIDLRQYGHCWKPCLSSEVDMISVVWDYEGPFAASRFGHDSLLHYQEILGPEHWCCSWLTAALAKILYHNGLNTAAEKTCRELLDAQSSPNSLDFQSQELTRLLVMDLLGDITAERDNYAEAASCYRQAYDVYKECWGTEDTNTLSVLHKAQQMVNQSAGDGSEADTEEPETSEEHLVEQLIMELGEDITRLDLVDAGNASAPAKQPWEPNSLAFEDPQASRRAGEADSISLLDIPRTNGEVEFDEQGVVRNDLTGFEASPWPSSSHNVGETQDADLQTMNRNDMSANYAEGTSYLPLFFDRCASEMQASTLCDIQTNTTFATEVNLSSFSEQSMPITPTTAMADYAQKSLNNNINALPQLNTEVDLGMLDYAPLTNAQSDFNPRIHEVDMDFNVDDLINWDDDMDFQDQLQ</sequence>
<feature type="compositionally biased region" description="Acidic residues" evidence="1">
    <location>
        <begin position="477"/>
        <end position="486"/>
    </location>
</feature>
<dbReference type="PANTHER" id="PTHR38788:SF3">
    <property type="entry name" value="CLR5 DOMAIN-CONTAINING PROTEIN"/>
    <property type="match status" value="1"/>
</dbReference>
<dbReference type="HOGENOM" id="CLU_360937_0_0_1"/>
<dbReference type="Proteomes" id="UP000054342">
    <property type="component" value="Unassembled WGS sequence"/>
</dbReference>
<dbReference type="InterPro" id="IPR011990">
    <property type="entry name" value="TPR-like_helical_dom_sf"/>
</dbReference>
<organism evidence="3 4">
    <name type="scientific">Exophiala xenobiotica</name>
    <dbReference type="NCBI Taxonomy" id="348802"/>
    <lineage>
        <taxon>Eukaryota</taxon>
        <taxon>Fungi</taxon>
        <taxon>Dikarya</taxon>
        <taxon>Ascomycota</taxon>
        <taxon>Pezizomycotina</taxon>
        <taxon>Eurotiomycetes</taxon>
        <taxon>Chaetothyriomycetidae</taxon>
        <taxon>Chaetothyriales</taxon>
        <taxon>Herpotrichiellaceae</taxon>
        <taxon>Exophiala</taxon>
    </lineage>
</organism>
<evidence type="ECO:0000256" key="1">
    <source>
        <dbReference type="SAM" id="MobiDB-lite"/>
    </source>
</evidence>
<keyword evidence="4" id="KW-1185">Reference proteome</keyword>
<evidence type="ECO:0000313" key="3">
    <source>
        <dbReference type="EMBL" id="KIW49372.1"/>
    </source>
</evidence>
<feature type="region of interest" description="Disordered" evidence="1">
    <location>
        <begin position="514"/>
        <end position="542"/>
    </location>
</feature>
<protein>
    <recommendedName>
        <fullName evidence="2">Clr5 domain-containing protein</fullName>
    </recommendedName>
</protein>
<evidence type="ECO:0000259" key="2">
    <source>
        <dbReference type="Pfam" id="PF14420"/>
    </source>
</evidence>
<dbReference type="Pfam" id="PF14420">
    <property type="entry name" value="Clr5"/>
    <property type="match status" value="1"/>
</dbReference>
<evidence type="ECO:0000313" key="4">
    <source>
        <dbReference type="Proteomes" id="UP000054342"/>
    </source>
</evidence>
<dbReference type="RefSeq" id="XP_013309956.1">
    <property type="nucleotide sequence ID" value="XM_013454502.1"/>
</dbReference>
<feature type="region of interest" description="Disordered" evidence="1">
    <location>
        <begin position="469"/>
        <end position="489"/>
    </location>
</feature>
<dbReference type="STRING" id="348802.A0A0D2CHR4"/>